<evidence type="ECO:0000313" key="8">
    <source>
        <dbReference type="Proteomes" id="UP000670925"/>
    </source>
</evidence>
<keyword evidence="2" id="KW-1003">Cell membrane</keyword>
<feature type="transmembrane region" description="Helical" evidence="6">
    <location>
        <begin position="150"/>
        <end position="169"/>
    </location>
</feature>
<keyword evidence="5 6" id="KW-0472">Membrane</keyword>
<dbReference type="AlphaFoldDB" id="A0AAW4J6T6"/>
<feature type="transmembrane region" description="Helical" evidence="6">
    <location>
        <begin position="260"/>
        <end position="281"/>
    </location>
</feature>
<keyword evidence="3 6" id="KW-0812">Transmembrane</keyword>
<feature type="transmembrane region" description="Helical" evidence="6">
    <location>
        <begin position="293"/>
        <end position="314"/>
    </location>
</feature>
<dbReference type="InterPro" id="IPR050833">
    <property type="entry name" value="Poly_Biosynth_Transport"/>
</dbReference>
<name>A0AAW4J6T6_ACIHA</name>
<feature type="transmembrane region" description="Helical" evidence="6">
    <location>
        <begin position="189"/>
        <end position="207"/>
    </location>
</feature>
<evidence type="ECO:0000256" key="3">
    <source>
        <dbReference type="ARBA" id="ARBA00022692"/>
    </source>
</evidence>
<feature type="transmembrane region" description="Helical" evidence="6">
    <location>
        <begin position="6"/>
        <end position="31"/>
    </location>
</feature>
<evidence type="ECO:0000256" key="4">
    <source>
        <dbReference type="ARBA" id="ARBA00022989"/>
    </source>
</evidence>
<dbReference type="GO" id="GO:0005886">
    <property type="term" value="C:plasma membrane"/>
    <property type="evidence" value="ECO:0007669"/>
    <property type="project" value="UniProtKB-SubCell"/>
</dbReference>
<feature type="transmembrane region" description="Helical" evidence="6">
    <location>
        <begin position="126"/>
        <end position="144"/>
    </location>
</feature>
<protein>
    <submittedName>
        <fullName evidence="7">Polysaccharide biosynthesis C-terminal domain-containing protein</fullName>
    </submittedName>
</protein>
<feature type="transmembrane region" description="Helical" evidence="6">
    <location>
        <begin position="38"/>
        <end position="55"/>
    </location>
</feature>
<dbReference type="PANTHER" id="PTHR30250">
    <property type="entry name" value="PST FAMILY PREDICTED COLANIC ACID TRANSPORTER"/>
    <property type="match status" value="1"/>
</dbReference>
<gene>
    <name evidence="7" type="ORF">J5N55_11035</name>
</gene>
<sequence>MKNPFILIGVSEFFAKGISWLSLAVIPLFALPETYGQIVLYYSILVFFVPLFLFGQDRLILKNNPEQEVVNSIVFSLIIWLLLSVFLYVFGYFLASIAGLVLALNKVYLTYFRANDNYKAYALNRILYSIFRFIFVVSVVYYIYSLDVYIFSEILSALLVTVGLFIFFIKRKSSLSFNFKERFFHGTPLVLHGVSLLGVALVDRFILEIFTNFEVVGNYSFIYIFASGLIFLYSIVSIIQEKKIYKSDNIKQLIINSKKTLVLMLAIGFFGAIVSALMYFLLIKSSLVEGYGFYFNELLILIFAHMILPFYLVSNYILIQRNKAKYLLWCSLFAFFINALLNFMFIPVWGLKGAVWATLAANICLVLLSLFLSISVLKERRLA</sequence>
<proteinExistence type="predicted"/>
<comment type="caution">
    <text evidence="7">The sequence shown here is derived from an EMBL/GenBank/DDBJ whole genome shotgun (WGS) entry which is preliminary data.</text>
</comment>
<accession>A0AAW4J6T6</accession>
<feature type="transmembrane region" description="Helical" evidence="6">
    <location>
        <begin position="219"/>
        <end position="239"/>
    </location>
</feature>
<dbReference type="RefSeq" id="WP_161417680.1">
    <property type="nucleotide sequence ID" value="NZ_JAGFOT010000011.1"/>
</dbReference>
<evidence type="ECO:0000256" key="5">
    <source>
        <dbReference type="ARBA" id="ARBA00023136"/>
    </source>
</evidence>
<feature type="transmembrane region" description="Helical" evidence="6">
    <location>
        <begin position="326"/>
        <end position="349"/>
    </location>
</feature>
<evidence type="ECO:0000256" key="2">
    <source>
        <dbReference type="ARBA" id="ARBA00022475"/>
    </source>
</evidence>
<evidence type="ECO:0000313" key="7">
    <source>
        <dbReference type="EMBL" id="MBO3658606.1"/>
    </source>
</evidence>
<organism evidence="7 8">
    <name type="scientific">Acinetobacter haemolyticus</name>
    <dbReference type="NCBI Taxonomy" id="29430"/>
    <lineage>
        <taxon>Bacteria</taxon>
        <taxon>Pseudomonadati</taxon>
        <taxon>Pseudomonadota</taxon>
        <taxon>Gammaproteobacteria</taxon>
        <taxon>Moraxellales</taxon>
        <taxon>Moraxellaceae</taxon>
        <taxon>Acinetobacter</taxon>
    </lineage>
</organism>
<comment type="subcellular location">
    <subcellularLocation>
        <location evidence="1">Cell membrane</location>
        <topology evidence="1">Multi-pass membrane protein</topology>
    </subcellularLocation>
</comment>
<dbReference type="Proteomes" id="UP000670925">
    <property type="component" value="Unassembled WGS sequence"/>
</dbReference>
<evidence type="ECO:0000256" key="1">
    <source>
        <dbReference type="ARBA" id="ARBA00004651"/>
    </source>
</evidence>
<keyword evidence="4 6" id="KW-1133">Transmembrane helix</keyword>
<reference evidence="7" key="1">
    <citation type="submission" date="2021-03" db="EMBL/GenBank/DDBJ databases">
        <title>Acinetobacter spp. whole-genome sequenced from Terengganu.</title>
        <authorList>
            <person name="Mohd Rani F."/>
        </authorList>
    </citation>
    <scope>NUCLEOTIDE SEQUENCE</scope>
    <source>
        <strain evidence="7">AC1502</strain>
    </source>
</reference>
<dbReference type="EMBL" id="JAGFOT010000011">
    <property type="protein sequence ID" value="MBO3658606.1"/>
    <property type="molecule type" value="Genomic_DNA"/>
</dbReference>
<evidence type="ECO:0000256" key="6">
    <source>
        <dbReference type="SAM" id="Phobius"/>
    </source>
</evidence>
<dbReference type="PANTHER" id="PTHR30250:SF11">
    <property type="entry name" value="O-ANTIGEN TRANSPORTER-RELATED"/>
    <property type="match status" value="1"/>
</dbReference>
<feature type="transmembrane region" description="Helical" evidence="6">
    <location>
        <begin position="75"/>
        <end position="105"/>
    </location>
</feature>
<feature type="transmembrane region" description="Helical" evidence="6">
    <location>
        <begin position="355"/>
        <end position="377"/>
    </location>
</feature>